<keyword evidence="2" id="KW-1185">Reference proteome</keyword>
<reference evidence="1" key="1">
    <citation type="submission" date="2023-06" db="EMBL/GenBank/DDBJ databases">
        <title>Uncultivated large filamentous bacteria from sulfidic sediments reveal new species and different genomic features in energy metabolism and defense.</title>
        <authorList>
            <person name="Fonseca A."/>
        </authorList>
    </citation>
    <scope>NUCLEOTIDE SEQUENCE</scope>
    <source>
        <strain evidence="1">HSG4</strain>
    </source>
</reference>
<dbReference type="SUPFAM" id="SSF52540">
    <property type="entry name" value="P-loop containing nucleoside triphosphate hydrolases"/>
    <property type="match status" value="1"/>
</dbReference>
<evidence type="ECO:0008006" key="3">
    <source>
        <dbReference type="Google" id="ProtNLM"/>
    </source>
</evidence>
<accession>A0ABT7VVF2</accession>
<dbReference type="EMBL" id="JAUCGM010000695">
    <property type="protein sequence ID" value="MDM8563528.1"/>
    <property type="molecule type" value="Genomic_DNA"/>
</dbReference>
<dbReference type="Proteomes" id="UP001171945">
    <property type="component" value="Unassembled WGS sequence"/>
</dbReference>
<name>A0ABT7VVF2_9GAMM</name>
<dbReference type="Gene3D" id="3.40.50.300">
    <property type="entry name" value="P-loop containing nucleotide triphosphate hydrolases"/>
    <property type="match status" value="1"/>
</dbReference>
<comment type="caution">
    <text evidence="1">The sequence shown here is derived from an EMBL/GenBank/DDBJ whole genome shotgun (WGS) entry which is preliminary data.</text>
</comment>
<proteinExistence type="predicted"/>
<dbReference type="InterPro" id="IPR027417">
    <property type="entry name" value="P-loop_NTPase"/>
</dbReference>
<gene>
    <name evidence="1" type="ORF">QUF54_09260</name>
</gene>
<protein>
    <recommendedName>
        <fullName evidence="3">AAA domain-containing protein</fullName>
    </recommendedName>
</protein>
<feature type="non-terminal residue" evidence="1">
    <location>
        <position position="117"/>
    </location>
</feature>
<sequence>MQYPLTEKIGHPDLFVGRKTEFRHINKWLSLIPDRMSKSRVILARRKSGKTVFIQRIFNQLWNDPKLGVIPFFLDIEENKTWFPNFAINYYCAFASQYISFLERNERLVTQPLDLEE</sequence>
<evidence type="ECO:0000313" key="2">
    <source>
        <dbReference type="Proteomes" id="UP001171945"/>
    </source>
</evidence>
<evidence type="ECO:0000313" key="1">
    <source>
        <dbReference type="EMBL" id="MDM8563528.1"/>
    </source>
</evidence>
<organism evidence="1 2">
    <name type="scientific">Candidatus Marithioploca araucensis</name>
    <dbReference type="NCBI Taxonomy" id="70273"/>
    <lineage>
        <taxon>Bacteria</taxon>
        <taxon>Pseudomonadati</taxon>
        <taxon>Pseudomonadota</taxon>
        <taxon>Gammaproteobacteria</taxon>
        <taxon>Thiotrichales</taxon>
        <taxon>Thiotrichaceae</taxon>
        <taxon>Candidatus Marithioploca</taxon>
    </lineage>
</organism>